<dbReference type="InterPro" id="IPR051421">
    <property type="entry name" value="RNA_Proc_DNA_Dmg_Regulator"/>
</dbReference>
<dbReference type="SMART" id="SM00451">
    <property type="entry name" value="ZnF_U1"/>
    <property type="match status" value="1"/>
</dbReference>
<dbReference type="InterPro" id="IPR024598">
    <property type="entry name" value="SF3a60/Prp9_C"/>
</dbReference>
<dbReference type="SUPFAM" id="SSF57667">
    <property type="entry name" value="beta-beta-alpha zinc fingers"/>
    <property type="match status" value="1"/>
</dbReference>
<dbReference type="Pfam" id="PF12171">
    <property type="entry name" value="zf-C2H2_jaz"/>
    <property type="match status" value="1"/>
</dbReference>
<evidence type="ECO:0000256" key="4">
    <source>
        <dbReference type="ARBA" id="ARBA00022833"/>
    </source>
</evidence>
<keyword evidence="9" id="KW-1185">Reference proteome</keyword>
<dbReference type="RefSeq" id="XP_052942411.1">
    <property type="nucleotide sequence ID" value="XM_053091340.1"/>
</dbReference>
<dbReference type="InterPro" id="IPR031774">
    <property type="entry name" value="SF3A3_dom"/>
</dbReference>
<feature type="region of interest" description="Disordered" evidence="6">
    <location>
        <begin position="288"/>
        <end position="315"/>
    </location>
</feature>
<dbReference type="GO" id="GO:0005681">
    <property type="term" value="C:spliceosomal complex"/>
    <property type="evidence" value="ECO:0007669"/>
    <property type="project" value="InterPro"/>
</dbReference>
<organism evidence="8 9">
    <name type="scientific">Dioszegia hungarica</name>
    <dbReference type="NCBI Taxonomy" id="4972"/>
    <lineage>
        <taxon>Eukaryota</taxon>
        <taxon>Fungi</taxon>
        <taxon>Dikarya</taxon>
        <taxon>Basidiomycota</taxon>
        <taxon>Agaricomycotina</taxon>
        <taxon>Tremellomycetes</taxon>
        <taxon>Tremellales</taxon>
        <taxon>Bulleribasidiaceae</taxon>
        <taxon>Dioszegia</taxon>
    </lineage>
</organism>
<evidence type="ECO:0000256" key="6">
    <source>
        <dbReference type="SAM" id="MobiDB-lite"/>
    </source>
</evidence>
<dbReference type="Pfam" id="PF11931">
    <property type="entry name" value="SF3a60_Prp9_C"/>
    <property type="match status" value="1"/>
</dbReference>
<dbReference type="InterPro" id="IPR013087">
    <property type="entry name" value="Znf_C2H2_type"/>
</dbReference>
<dbReference type="GO" id="GO:0003723">
    <property type="term" value="F:RNA binding"/>
    <property type="evidence" value="ECO:0007669"/>
    <property type="project" value="InterPro"/>
</dbReference>
<dbReference type="Pfam" id="PF16837">
    <property type="entry name" value="SF3A3"/>
    <property type="match status" value="1"/>
</dbReference>
<evidence type="ECO:0000256" key="3">
    <source>
        <dbReference type="ARBA" id="ARBA00022771"/>
    </source>
</evidence>
<evidence type="ECO:0000259" key="7">
    <source>
        <dbReference type="PROSITE" id="PS00028"/>
    </source>
</evidence>
<gene>
    <name evidence="8" type="ORF">MKK02DRAFT_40940</name>
</gene>
<dbReference type="EMBL" id="JAKWFO010000014">
    <property type="protein sequence ID" value="KAI9632634.1"/>
    <property type="molecule type" value="Genomic_DNA"/>
</dbReference>
<dbReference type="Proteomes" id="UP001164286">
    <property type="component" value="Unassembled WGS sequence"/>
</dbReference>
<dbReference type="AlphaFoldDB" id="A0AA38H4T3"/>
<evidence type="ECO:0000256" key="1">
    <source>
        <dbReference type="ARBA" id="ARBA00004123"/>
    </source>
</evidence>
<keyword evidence="5" id="KW-0539">Nucleus</keyword>
<evidence type="ECO:0000313" key="8">
    <source>
        <dbReference type="EMBL" id="KAI9632634.1"/>
    </source>
</evidence>
<comment type="caution">
    <text evidence="8">The sequence shown here is derived from an EMBL/GenBank/DDBJ whole genome shotgun (WGS) entry which is preliminary data.</text>
</comment>
<keyword evidence="2" id="KW-0479">Metal-binding</keyword>
<evidence type="ECO:0000256" key="5">
    <source>
        <dbReference type="ARBA" id="ARBA00023242"/>
    </source>
</evidence>
<reference evidence="8" key="1">
    <citation type="journal article" date="2022" name="G3 (Bethesda)">
        <title>High quality genome of the basidiomycete yeast Dioszegia hungarica PDD-24b-2 isolated from cloud water.</title>
        <authorList>
            <person name="Jarrige D."/>
            <person name="Haridas S."/>
            <person name="Bleykasten-Grosshans C."/>
            <person name="Joly M."/>
            <person name="Nadalig T."/>
            <person name="Sancelme M."/>
            <person name="Vuilleumier S."/>
            <person name="Grigoriev I.V."/>
            <person name="Amato P."/>
            <person name="Bringel F."/>
        </authorList>
    </citation>
    <scope>NUCLEOTIDE SEQUENCE</scope>
    <source>
        <strain evidence="8">PDD-24b-2</strain>
    </source>
</reference>
<name>A0AA38H4T3_9TREE</name>
<dbReference type="Pfam" id="PF12108">
    <property type="entry name" value="SF3a60_bindingd"/>
    <property type="match status" value="1"/>
</dbReference>
<dbReference type="InterPro" id="IPR022755">
    <property type="entry name" value="Znf_C2H2_jaz"/>
</dbReference>
<evidence type="ECO:0000313" key="9">
    <source>
        <dbReference type="Proteomes" id="UP001164286"/>
    </source>
</evidence>
<protein>
    <recommendedName>
        <fullName evidence="7">C2H2-type domain-containing protein</fullName>
    </recommendedName>
</protein>
<dbReference type="InterPro" id="IPR021966">
    <property type="entry name" value="SF3a60_bindingd"/>
</dbReference>
<dbReference type="PANTHER" id="PTHR12786:SF2">
    <property type="entry name" value="SPLICING FACTOR 3A SUBUNIT 3"/>
    <property type="match status" value="1"/>
</dbReference>
<comment type="subcellular location">
    <subcellularLocation>
        <location evidence="1">Nucleus</location>
    </subcellularLocation>
</comment>
<feature type="compositionally biased region" description="Low complexity" evidence="6">
    <location>
        <begin position="292"/>
        <end position="310"/>
    </location>
</feature>
<feature type="domain" description="C2H2-type" evidence="7">
    <location>
        <begin position="264"/>
        <end position="286"/>
    </location>
</feature>
<accession>A0AA38H4T3</accession>
<dbReference type="InterPro" id="IPR003604">
    <property type="entry name" value="Matrin/U1-like-C_Znf_C2H2"/>
</dbReference>
<evidence type="ECO:0000256" key="2">
    <source>
        <dbReference type="ARBA" id="ARBA00022723"/>
    </source>
</evidence>
<dbReference type="GO" id="GO:0000398">
    <property type="term" value="P:mRNA splicing, via spliceosome"/>
    <property type="evidence" value="ECO:0007669"/>
    <property type="project" value="InterPro"/>
</dbReference>
<sequence>MDSIIETQRATHEEIERYEQALADVLMQAPTIQRNIARRDRKAADILARIGELRQNLVLMYEDAPGLRPVEIALLSNPPAGQDDLAEFYTRFEKVKDFHSKNQGINARTFLSEIDELVRSDGLQTVYVEGEDEPVVIDPLDSVFSGEEAYGKHLDLYGSHTQYMNLKGANRLSYIAYLDMLRKGTIQRNLDAKEKASAAYLSYVTALYNYLVSFFDRALPLIDVQEKLREEEDNFASAWEAGQVGGWKGESSTVTANGGEGIWCPFCQKNYSKQTVYDAHLKSEKHRKKEAAGNAVANPAAASGAAPAASSTQKDRLRAPARLTYLVGALLTFPPIPEIIARSRGEVERRAALTARERDAEMEETEEAPPVEVIKIDNGESDEESDDGTIFNPLKLPLGFDGKPIPFWLYKLHGLGTSYTCQICSDATYQGRKAFDKHFSEARHSLGMRALGLPNTKHFHEITQIADAIALAEKLKFEGRQELAAMERAVEMEDSDGNVYSKQVYDSLKRQGVI</sequence>
<dbReference type="InterPro" id="IPR036236">
    <property type="entry name" value="Znf_C2H2_sf"/>
</dbReference>
<dbReference type="GO" id="GO:0008270">
    <property type="term" value="F:zinc ion binding"/>
    <property type="evidence" value="ECO:0007669"/>
    <property type="project" value="UniProtKB-KW"/>
</dbReference>
<dbReference type="PANTHER" id="PTHR12786">
    <property type="entry name" value="SPLICING FACTOR SF3A-RELATED"/>
    <property type="match status" value="1"/>
</dbReference>
<keyword evidence="3" id="KW-0863">Zinc-finger</keyword>
<proteinExistence type="predicted"/>
<dbReference type="PROSITE" id="PS00028">
    <property type="entry name" value="ZINC_FINGER_C2H2_1"/>
    <property type="match status" value="1"/>
</dbReference>
<keyword evidence="4" id="KW-0862">Zinc</keyword>
<dbReference type="GeneID" id="77730545"/>